<evidence type="ECO:0000256" key="3">
    <source>
        <dbReference type="ARBA" id="ARBA00023038"/>
    </source>
</evidence>
<organism evidence="7 8">
    <name type="scientific">Trichoplax adhaerens</name>
    <name type="common">Trichoplax reptans</name>
    <dbReference type="NCBI Taxonomy" id="10228"/>
    <lineage>
        <taxon>Eukaryota</taxon>
        <taxon>Metazoa</taxon>
        <taxon>Placozoa</taxon>
        <taxon>Uniplacotomia</taxon>
        <taxon>Trichoplacea</taxon>
        <taxon>Trichoplacidae</taxon>
        <taxon>Trichoplax</taxon>
    </lineage>
</organism>
<dbReference type="InterPro" id="IPR001781">
    <property type="entry name" value="Znf_LIM"/>
</dbReference>
<dbReference type="OMA" id="ACHESKA"/>
<dbReference type="KEGG" id="tad:TRIADDRAFT_53655"/>
<reference evidence="7 8" key="1">
    <citation type="journal article" date="2008" name="Nature">
        <title>The Trichoplax genome and the nature of placozoans.</title>
        <authorList>
            <person name="Srivastava M."/>
            <person name="Begovic E."/>
            <person name="Chapman J."/>
            <person name="Putnam N.H."/>
            <person name="Hellsten U."/>
            <person name="Kawashima T."/>
            <person name="Kuo A."/>
            <person name="Mitros T."/>
            <person name="Salamov A."/>
            <person name="Carpenter M.L."/>
            <person name="Signorovitch A.Y."/>
            <person name="Moreno M.A."/>
            <person name="Kamm K."/>
            <person name="Grimwood J."/>
            <person name="Schmutz J."/>
            <person name="Shapiro H."/>
            <person name="Grigoriev I.V."/>
            <person name="Buss L.W."/>
            <person name="Schierwater B."/>
            <person name="Dellaporta S.L."/>
            <person name="Rokhsar D.S."/>
        </authorList>
    </citation>
    <scope>NUCLEOTIDE SEQUENCE [LARGE SCALE GENOMIC DNA]</scope>
    <source>
        <strain evidence="7 8">Grell-BS-1999</strain>
    </source>
</reference>
<keyword evidence="3 4" id="KW-0440">LIM domain</keyword>
<evidence type="ECO:0000259" key="6">
    <source>
        <dbReference type="PROSITE" id="PS50023"/>
    </source>
</evidence>
<feature type="compositionally biased region" description="Polar residues" evidence="5">
    <location>
        <begin position="448"/>
        <end position="471"/>
    </location>
</feature>
<protein>
    <recommendedName>
        <fullName evidence="6">LIM zinc-binding domain-containing protein</fullName>
    </recommendedName>
</protein>
<dbReference type="HOGENOM" id="CLU_293617_0_0_1"/>
<dbReference type="GeneID" id="6750745"/>
<feature type="region of interest" description="Disordered" evidence="5">
    <location>
        <begin position="283"/>
        <end position="471"/>
    </location>
</feature>
<dbReference type="FunFam" id="2.10.110.10:FF:000285">
    <property type="entry name" value="LIM-domain containing phosphatase"/>
    <property type="match status" value="1"/>
</dbReference>
<feature type="compositionally biased region" description="Basic and acidic residues" evidence="5">
    <location>
        <begin position="317"/>
        <end position="327"/>
    </location>
</feature>
<evidence type="ECO:0000313" key="7">
    <source>
        <dbReference type="EMBL" id="EDV28241.1"/>
    </source>
</evidence>
<keyword evidence="2 4" id="KW-0862">Zinc</keyword>
<keyword evidence="1 4" id="KW-0479">Metal-binding</keyword>
<feature type="compositionally biased region" description="Polar residues" evidence="5">
    <location>
        <begin position="286"/>
        <end position="295"/>
    </location>
</feature>
<dbReference type="CDD" id="cd08368">
    <property type="entry name" value="LIM"/>
    <property type="match status" value="1"/>
</dbReference>
<feature type="domain" description="LIM zinc-binding" evidence="6">
    <location>
        <begin position="668"/>
        <end position="731"/>
    </location>
</feature>
<dbReference type="CTD" id="6750745"/>
<accession>B3RPT5</accession>
<evidence type="ECO:0000256" key="2">
    <source>
        <dbReference type="ARBA" id="ARBA00022833"/>
    </source>
</evidence>
<dbReference type="Proteomes" id="UP000009022">
    <property type="component" value="Unassembled WGS sequence"/>
</dbReference>
<feature type="compositionally biased region" description="Polar residues" evidence="5">
    <location>
        <begin position="420"/>
        <end position="441"/>
    </location>
</feature>
<dbReference type="GO" id="GO:0046872">
    <property type="term" value="F:metal ion binding"/>
    <property type="evidence" value="ECO:0007669"/>
    <property type="project" value="UniProtKB-KW"/>
</dbReference>
<dbReference type="PhylomeDB" id="B3RPT5"/>
<evidence type="ECO:0000256" key="4">
    <source>
        <dbReference type="PROSITE-ProRule" id="PRU00125"/>
    </source>
</evidence>
<dbReference type="PROSITE" id="PS50023">
    <property type="entry name" value="LIM_DOMAIN_2"/>
    <property type="match status" value="1"/>
</dbReference>
<dbReference type="EMBL" id="DS985242">
    <property type="protein sequence ID" value="EDV28241.1"/>
    <property type="molecule type" value="Genomic_DNA"/>
</dbReference>
<sequence length="1035" mass="117254">MTNIHSISIYGPFYDPLDFKTNLIRLIAPLRTDSSITYNQQIERYDNTHSDSIDDIDIASIRSPSYKTSNLTYSIEVQRDELSPKEEIVNDFNTQQQSLLSTRALPQQDDSNPIRYSELIESNHQSRSNSFNLSISENTLGNSPIVQHFSSDNLYNSSFINTPNEQTAQDIFQVQSEPNPILTADKLDGLRQSIDLQHYSHKNTEIYPNWHQQDSIGLQQLFNRTNQTINTSIKNNLIHNIDTISSNINKNLVDQEAVNLPDFNQINSDNMVNPIHLIESSKDIDSNNTMSTEYTRSSHKLHDSHKASAKVMPNRYPNEKKVGHSDRAMQSNPLDRSKVTALSKDADGNKINDESSKRSSNQQAREPERVVKRTRAPMYSSPGSPETKRKEELQAAIQKAKMLKAKRSLPTESELKARSTGHSKNVESLASSPSTNLSGSQRSKEEGNTANFQSKLHSEPNQSLNDQSTDAIDQSRSIGLSIATDLQNTQSQNDDRLDDIDPSLTNKNSEKPNVADLFSLSNKKNIDRQLLTSPSPRLDGIDDATGNDQIIHRYSPISPNKETKLSAMHSRYRSLDTSASEEYDRNYPTSPNRKSPSDPIAPRPRAPLKRAQTLQDHYDPSLNQNTDKSPITTPSTYEAALPNRNIQPTLPAYYNNINSASSVSKSDPVCDYCCSKIIGTHNCLTIENHIMHRHCFRCFTCGRHLSRISYVYDEAEDRFYCQRCGRANSMTNLNKATSTKINPYAGTAPSTPSTSHFDRATKYRIRTMSNSLTDVSRRRTKDIARSLENILRSSTRSLNSMGGKNYGSKESLASNIDKNAKQALGHASDDDTSENDSVYTGIDNESEAGDVQRRIANPPPARIQLPSEGENQSLHFIDITMNDITMLYVKQARLEAQRNRLEKELYEAGGDQYKIGVKERLILLKDEELNIVKREASLLLLVVERREEYILKKLMQLDKKETRSEDDTNDYRGYIRELKAINERRGRIMTQVNEQGHNNFKYRNEINNRLQAAAPRRMSLIPQKRRISKPKCAQQ</sequence>
<evidence type="ECO:0000256" key="1">
    <source>
        <dbReference type="ARBA" id="ARBA00022723"/>
    </source>
</evidence>
<dbReference type="Pfam" id="PF00412">
    <property type="entry name" value="LIM"/>
    <property type="match status" value="1"/>
</dbReference>
<evidence type="ECO:0000256" key="5">
    <source>
        <dbReference type="SAM" id="MobiDB-lite"/>
    </source>
</evidence>
<keyword evidence="8" id="KW-1185">Reference proteome</keyword>
<feature type="region of interest" description="Disordered" evidence="5">
    <location>
        <begin position="551"/>
        <end position="605"/>
    </location>
</feature>
<dbReference type="AlphaFoldDB" id="B3RPT5"/>
<evidence type="ECO:0000313" key="8">
    <source>
        <dbReference type="Proteomes" id="UP000009022"/>
    </source>
</evidence>
<feature type="region of interest" description="Disordered" evidence="5">
    <location>
        <begin position="485"/>
        <end position="516"/>
    </location>
</feature>
<proteinExistence type="predicted"/>
<feature type="region of interest" description="Disordered" evidence="5">
    <location>
        <begin position="822"/>
        <end position="853"/>
    </location>
</feature>
<dbReference type="InParanoid" id="B3RPT5"/>
<gene>
    <name evidence="7" type="ORF">TRIADDRAFT_53655</name>
</gene>
<dbReference type="RefSeq" id="XP_002110075.1">
    <property type="nucleotide sequence ID" value="XM_002110039.1"/>
</dbReference>
<feature type="compositionally biased region" description="Basic and acidic residues" evidence="5">
    <location>
        <begin position="344"/>
        <end position="357"/>
    </location>
</feature>
<name>B3RPT5_TRIAD</name>
<dbReference type="SMART" id="SM00132">
    <property type="entry name" value="LIM"/>
    <property type="match status" value="1"/>
</dbReference>
<dbReference type="Gene3D" id="2.10.110.10">
    <property type="entry name" value="Cysteine Rich Protein"/>
    <property type="match status" value="1"/>
</dbReference>